<dbReference type="RefSeq" id="WP_116574130.1">
    <property type="nucleotide sequence ID" value="NZ_QDGZ01000011.1"/>
</dbReference>
<dbReference type="GO" id="GO:0005524">
    <property type="term" value="F:ATP binding"/>
    <property type="evidence" value="ECO:0007669"/>
    <property type="project" value="UniProtKB-KW"/>
</dbReference>
<dbReference type="SUPFAM" id="SSF52540">
    <property type="entry name" value="P-loop containing nucleoside triphosphate hydrolases"/>
    <property type="match status" value="2"/>
</dbReference>
<evidence type="ECO:0000256" key="1">
    <source>
        <dbReference type="ARBA" id="ARBA00004202"/>
    </source>
</evidence>
<dbReference type="InterPro" id="IPR017871">
    <property type="entry name" value="ABC_transporter-like_CS"/>
</dbReference>
<comment type="caution">
    <text evidence="9">The sequence shown here is derived from an EMBL/GenBank/DDBJ whole genome shotgun (WGS) entry which is preliminary data.</text>
</comment>
<dbReference type="PROSITE" id="PS00211">
    <property type="entry name" value="ABC_TRANSPORTER_1"/>
    <property type="match status" value="1"/>
</dbReference>
<accession>A0A2T8F5G6</accession>
<comment type="subcellular location">
    <subcellularLocation>
        <location evidence="1">Cell membrane</location>
        <topology evidence="1">Peripheral membrane protein</topology>
    </subcellularLocation>
</comment>
<feature type="domain" description="ABC transporter" evidence="8">
    <location>
        <begin position="269"/>
        <end position="478"/>
    </location>
</feature>
<evidence type="ECO:0000256" key="6">
    <source>
        <dbReference type="ARBA" id="ARBA00022840"/>
    </source>
</evidence>
<organism evidence="9 10">
    <name type="scientific">Nocardioides gansuensis</name>
    <dbReference type="NCBI Taxonomy" id="2138300"/>
    <lineage>
        <taxon>Bacteria</taxon>
        <taxon>Bacillati</taxon>
        <taxon>Actinomycetota</taxon>
        <taxon>Actinomycetes</taxon>
        <taxon>Propionibacteriales</taxon>
        <taxon>Nocardioidaceae</taxon>
        <taxon>Nocardioides</taxon>
    </lineage>
</organism>
<dbReference type="OrthoDB" id="5357528at2"/>
<dbReference type="AlphaFoldDB" id="A0A2T8F5G6"/>
<evidence type="ECO:0000259" key="8">
    <source>
        <dbReference type="PROSITE" id="PS50893"/>
    </source>
</evidence>
<sequence>MTTLDIHHVRVTHRGTPLVEVSDLSLEAGRAFTIVGESGSGKSLLAHAVMGTLAAGLAVEGAMSLDGRRIDLADPGNRRALWGRELALLPQEPASALDPTMRVGAQVAEGMLEQTPRRERLALAEAALAGVGLAGRGRDYPHTLSGGMAQRVTYAAATIGGARVLLLDEPSKGLDRRAVDQLGDLLDRHLADGGLLLTITHDLRLASRLGGTVAVMREAAIIESGPVDRVLGDPQADYTRRLVGADPARWDRPWQRAGVVPERSAPPLVVATDVGKSYGDAVVLDAVSLEVGAGERVALVGPSGSGKTTLGNALLRLVPVDRGTVTHAAELSGGRVQKLYQDPALSFPAHVPLGAGIGDVARRHGVDPGRVDELLVAMGLAPELMQRRPGQVSGGELQRIAVVRAMLPAPALVFADEATSRLDLLTQELTVDCLMTELAARDCALLMITHDEALAEAVADRRIALGKAGSREKTAVPS</sequence>
<evidence type="ECO:0000256" key="3">
    <source>
        <dbReference type="ARBA" id="ARBA00022448"/>
    </source>
</evidence>
<dbReference type="InterPro" id="IPR003439">
    <property type="entry name" value="ABC_transporter-like_ATP-bd"/>
</dbReference>
<dbReference type="Pfam" id="PF00005">
    <property type="entry name" value="ABC_tran"/>
    <property type="match status" value="2"/>
</dbReference>
<keyword evidence="4" id="KW-1003">Cell membrane</keyword>
<evidence type="ECO:0000313" key="10">
    <source>
        <dbReference type="Proteomes" id="UP000246018"/>
    </source>
</evidence>
<evidence type="ECO:0000313" key="9">
    <source>
        <dbReference type="EMBL" id="PVG80946.1"/>
    </source>
</evidence>
<gene>
    <name evidence="9" type="ORF">DDE18_20500</name>
</gene>
<evidence type="ECO:0000256" key="7">
    <source>
        <dbReference type="ARBA" id="ARBA00023136"/>
    </source>
</evidence>
<dbReference type="Proteomes" id="UP000246018">
    <property type="component" value="Unassembled WGS sequence"/>
</dbReference>
<name>A0A2T8F5G6_9ACTN</name>
<dbReference type="SMART" id="SM00382">
    <property type="entry name" value="AAA"/>
    <property type="match status" value="2"/>
</dbReference>
<dbReference type="GO" id="GO:0005886">
    <property type="term" value="C:plasma membrane"/>
    <property type="evidence" value="ECO:0007669"/>
    <property type="project" value="UniProtKB-SubCell"/>
</dbReference>
<dbReference type="InterPro" id="IPR027417">
    <property type="entry name" value="P-loop_NTPase"/>
</dbReference>
<dbReference type="Gene3D" id="3.40.50.300">
    <property type="entry name" value="P-loop containing nucleotide triphosphate hydrolases"/>
    <property type="match status" value="2"/>
</dbReference>
<dbReference type="EMBL" id="QDGZ01000011">
    <property type="protein sequence ID" value="PVG80946.1"/>
    <property type="molecule type" value="Genomic_DNA"/>
</dbReference>
<dbReference type="PANTHER" id="PTHR43297:SF7">
    <property type="entry name" value="D,D-DIPEPTIDE TRANSPORT ATP-BINDING PROTEIN DDPD-RELATED"/>
    <property type="match status" value="1"/>
</dbReference>
<keyword evidence="6 9" id="KW-0067">ATP-binding</keyword>
<comment type="similarity">
    <text evidence="2">Belongs to the ABC transporter superfamily.</text>
</comment>
<keyword evidence="5" id="KW-0547">Nucleotide-binding</keyword>
<dbReference type="PROSITE" id="PS50893">
    <property type="entry name" value="ABC_TRANSPORTER_2"/>
    <property type="match status" value="2"/>
</dbReference>
<protein>
    <submittedName>
        <fullName evidence="9">ABC transporter ATP-binding protein</fullName>
    </submittedName>
</protein>
<reference evidence="9 10" key="1">
    <citation type="submission" date="2018-04" db="EMBL/GenBank/DDBJ databases">
        <title>Genome of Nocardioides gansuensis WSJ-1.</title>
        <authorList>
            <person name="Wu S."/>
            <person name="Wang G."/>
        </authorList>
    </citation>
    <scope>NUCLEOTIDE SEQUENCE [LARGE SCALE GENOMIC DNA]</scope>
    <source>
        <strain evidence="9 10">WSJ-1</strain>
    </source>
</reference>
<dbReference type="GO" id="GO:0016887">
    <property type="term" value="F:ATP hydrolysis activity"/>
    <property type="evidence" value="ECO:0007669"/>
    <property type="project" value="InterPro"/>
</dbReference>
<proteinExistence type="inferred from homology"/>
<evidence type="ECO:0000256" key="2">
    <source>
        <dbReference type="ARBA" id="ARBA00005417"/>
    </source>
</evidence>
<dbReference type="InterPro" id="IPR050388">
    <property type="entry name" value="ABC_Ni/Peptide_Import"/>
</dbReference>
<keyword evidence="3" id="KW-0813">Transport</keyword>
<keyword evidence="7" id="KW-0472">Membrane</keyword>
<dbReference type="PANTHER" id="PTHR43297">
    <property type="entry name" value="OLIGOPEPTIDE TRANSPORT ATP-BINDING PROTEIN APPD"/>
    <property type="match status" value="1"/>
</dbReference>
<evidence type="ECO:0000256" key="5">
    <source>
        <dbReference type="ARBA" id="ARBA00022741"/>
    </source>
</evidence>
<dbReference type="InterPro" id="IPR003593">
    <property type="entry name" value="AAA+_ATPase"/>
</dbReference>
<evidence type="ECO:0000256" key="4">
    <source>
        <dbReference type="ARBA" id="ARBA00022475"/>
    </source>
</evidence>
<feature type="domain" description="ABC transporter" evidence="8">
    <location>
        <begin position="1"/>
        <end position="243"/>
    </location>
</feature>
<keyword evidence="10" id="KW-1185">Reference proteome</keyword>